<reference evidence="3 4" key="1">
    <citation type="submission" date="2023-07" db="EMBL/GenBank/DDBJ databases">
        <title>Sorghum-associated microbial communities from plants grown in Nebraska, USA.</title>
        <authorList>
            <person name="Schachtman D."/>
        </authorList>
    </citation>
    <scope>NUCLEOTIDE SEQUENCE [LARGE SCALE GENOMIC DNA]</scope>
    <source>
        <strain evidence="3 4">DS1781</strain>
    </source>
</reference>
<comment type="similarity">
    <text evidence="2">Belongs to the DapA family.</text>
</comment>
<protein>
    <submittedName>
        <fullName evidence="3">4-hydroxy-tetrahydrodipicolinate synthase</fullName>
        <ecNumber evidence="3">4.3.3.7</ecNumber>
    </submittedName>
</protein>
<dbReference type="EMBL" id="JAVDRF010000015">
    <property type="protein sequence ID" value="MDR6539289.1"/>
    <property type="molecule type" value="Genomic_DNA"/>
</dbReference>
<dbReference type="Pfam" id="PF00701">
    <property type="entry name" value="DHDPS"/>
    <property type="match status" value="1"/>
</dbReference>
<evidence type="ECO:0000256" key="1">
    <source>
        <dbReference type="ARBA" id="ARBA00023239"/>
    </source>
</evidence>
<dbReference type="SUPFAM" id="SSF51569">
    <property type="entry name" value="Aldolase"/>
    <property type="match status" value="1"/>
</dbReference>
<dbReference type="CDD" id="cd00408">
    <property type="entry name" value="DHDPS-like"/>
    <property type="match status" value="1"/>
</dbReference>
<gene>
    <name evidence="3" type="ORF">J2739_005085</name>
</gene>
<dbReference type="SMART" id="SM01130">
    <property type="entry name" value="DHDPS"/>
    <property type="match status" value="1"/>
</dbReference>
<evidence type="ECO:0000313" key="4">
    <source>
        <dbReference type="Proteomes" id="UP001184230"/>
    </source>
</evidence>
<dbReference type="PANTHER" id="PTHR12128">
    <property type="entry name" value="DIHYDRODIPICOLINATE SYNTHASE"/>
    <property type="match status" value="1"/>
</dbReference>
<dbReference type="EC" id="4.3.3.7" evidence="3"/>
<organism evidence="3 4">
    <name type="scientific">Variovorax soli</name>
    <dbReference type="NCBI Taxonomy" id="376815"/>
    <lineage>
        <taxon>Bacteria</taxon>
        <taxon>Pseudomonadati</taxon>
        <taxon>Pseudomonadota</taxon>
        <taxon>Betaproteobacteria</taxon>
        <taxon>Burkholderiales</taxon>
        <taxon>Comamonadaceae</taxon>
        <taxon>Variovorax</taxon>
    </lineage>
</organism>
<keyword evidence="1 2" id="KW-0456">Lyase</keyword>
<dbReference type="Gene3D" id="3.20.20.70">
    <property type="entry name" value="Aldolase class I"/>
    <property type="match status" value="1"/>
</dbReference>
<dbReference type="RefSeq" id="WP_309906843.1">
    <property type="nucleotide sequence ID" value="NZ_JAVDRF010000015.1"/>
</dbReference>
<sequence length="305" mass="32323">MTTSRLRGVIAAAATPVHPDFSPDIARLLPHLRRLLEEGCDAINLLGTTGEATSFSVRQRLAVMQSVKDAGLPMERFMVGTGVCALDDSAVLTQAAADLGFAGALVLPPFFYPGPDGTALLGYVDALVERLKPGALALYLYHIPQNTNVPWPIETVAVLARQHAGLLAGIKDSSGELAYSRAVVKAVPGFDVFPSSEATLCDATQEGFAGCISATTNLTAADAQIAWRLQGRDEGRTAAARAAAQRSVLAKEALVSSVKAALALRYDDPEWARTCPPLQARTPAQRQALRSELEKAGWKFSIEAA</sequence>
<dbReference type="PIRSF" id="PIRSF001365">
    <property type="entry name" value="DHDPS"/>
    <property type="match status" value="1"/>
</dbReference>
<dbReference type="GO" id="GO:0008840">
    <property type="term" value="F:4-hydroxy-tetrahydrodipicolinate synthase activity"/>
    <property type="evidence" value="ECO:0007669"/>
    <property type="project" value="UniProtKB-EC"/>
</dbReference>
<evidence type="ECO:0000256" key="2">
    <source>
        <dbReference type="PIRNR" id="PIRNR001365"/>
    </source>
</evidence>
<dbReference type="PANTHER" id="PTHR12128:SF67">
    <property type="entry name" value="BLR3884 PROTEIN"/>
    <property type="match status" value="1"/>
</dbReference>
<comment type="caution">
    <text evidence="3">The sequence shown here is derived from an EMBL/GenBank/DDBJ whole genome shotgun (WGS) entry which is preliminary data.</text>
</comment>
<proteinExistence type="inferred from homology"/>
<accession>A0ABU1NLF2</accession>
<name>A0ABU1NLF2_9BURK</name>
<evidence type="ECO:0000313" key="3">
    <source>
        <dbReference type="EMBL" id="MDR6539289.1"/>
    </source>
</evidence>
<keyword evidence="4" id="KW-1185">Reference proteome</keyword>
<dbReference type="InterPro" id="IPR002220">
    <property type="entry name" value="DapA-like"/>
</dbReference>
<dbReference type="InterPro" id="IPR013785">
    <property type="entry name" value="Aldolase_TIM"/>
</dbReference>
<dbReference type="Proteomes" id="UP001184230">
    <property type="component" value="Unassembled WGS sequence"/>
</dbReference>